<evidence type="ECO:0000313" key="11">
    <source>
        <dbReference type="Proteomes" id="UP001501591"/>
    </source>
</evidence>
<keyword evidence="5" id="KW-0274">FAD</keyword>
<sequence length="459" mass="50851">MTKLKLAIVGAGPAGIYAADILLKAERKFDVAIDLFEQLPAPYGLVRYGVAPDHPRIKGIINALRNVIDHGDMRLFGNVRFGTDITLDDLKRHYNAVIFATGAARDSSLDIPGIDADHSFGAAEYVSWFDGHPDVPTEWNLDAESVGVIGNGNVALDVSRMLAKHADDLLETEIPDNVYQGLKASRITDVHVFGRRGPAQVKFTPLELRELGELRDVDMVVYDEDFDYDEASKQAVASNKQVMVIDRIMQSWRKLDSVNNTGGTASRRLHLHFWARPVEVKKDGNGRVAALVYERTKSDGAGGAVGTGELREVPIQGLYRAIGYFGSPLPGVPFDKKHGVIPNREGQVLEAKSNQRVPGIYTTGWIKRGPVGLIGHTKSDAMETVQHLINDQGSWWQPEDPSDDAILTLLTERGVKWTDLEGWHRLDAHEIALGTVHEHERERVKLVPRDEMVRVSRGE</sequence>
<evidence type="ECO:0000256" key="1">
    <source>
        <dbReference type="ARBA" id="ARBA00001974"/>
    </source>
</evidence>
<dbReference type="InterPro" id="IPR023753">
    <property type="entry name" value="FAD/NAD-binding_dom"/>
</dbReference>
<reference evidence="11" key="1">
    <citation type="journal article" date="2019" name="Int. J. Syst. Evol. Microbiol.">
        <title>The Global Catalogue of Microorganisms (GCM) 10K type strain sequencing project: providing services to taxonomists for standard genome sequencing and annotation.</title>
        <authorList>
            <consortium name="The Broad Institute Genomics Platform"/>
            <consortium name="The Broad Institute Genome Sequencing Center for Infectious Disease"/>
            <person name="Wu L."/>
            <person name="Ma J."/>
        </authorList>
    </citation>
    <scope>NUCLEOTIDE SEQUENCE [LARGE SCALE GENOMIC DNA]</scope>
    <source>
        <strain evidence="11">JCM 17024</strain>
    </source>
</reference>
<evidence type="ECO:0000256" key="3">
    <source>
        <dbReference type="ARBA" id="ARBA00013223"/>
    </source>
</evidence>
<evidence type="ECO:0000256" key="2">
    <source>
        <dbReference type="ARBA" id="ARBA00008312"/>
    </source>
</evidence>
<dbReference type="PANTHER" id="PTHR48467:SF1">
    <property type="entry name" value="GLUTAMATE SYNTHASE 1 [NADH], CHLOROPLASTIC-LIKE"/>
    <property type="match status" value="1"/>
</dbReference>
<dbReference type="Gene3D" id="3.40.50.720">
    <property type="entry name" value="NAD(P)-binding Rossmann-like Domain"/>
    <property type="match status" value="1"/>
</dbReference>
<comment type="caution">
    <text evidence="10">The sequence shown here is derived from an EMBL/GenBank/DDBJ whole genome shotgun (WGS) entry which is preliminary data.</text>
</comment>
<evidence type="ECO:0000256" key="5">
    <source>
        <dbReference type="ARBA" id="ARBA00022827"/>
    </source>
</evidence>
<feature type="domain" description="FAD/NAD(P)-binding" evidence="9">
    <location>
        <begin position="5"/>
        <end position="168"/>
    </location>
</feature>
<dbReference type="InterPro" id="IPR036188">
    <property type="entry name" value="FAD/NAD-bd_sf"/>
</dbReference>
<keyword evidence="4" id="KW-0285">Flavoprotein</keyword>
<dbReference type="PRINTS" id="PR00419">
    <property type="entry name" value="ADXRDTASE"/>
</dbReference>
<comment type="catalytic activity">
    <reaction evidence="8">
        <text>2 reduced [2Fe-2S]-[ferredoxin] + NADP(+) + H(+) = 2 oxidized [2Fe-2S]-[ferredoxin] + NADPH</text>
        <dbReference type="Rhea" id="RHEA:20125"/>
        <dbReference type="Rhea" id="RHEA-COMP:10000"/>
        <dbReference type="Rhea" id="RHEA-COMP:10001"/>
        <dbReference type="ChEBI" id="CHEBI:15378"/>
        <dbReference type="ChEBI" id="CHEBI:33737"/>
        <dbReference type="ChEBI" id="CHEBI:33738"/>
        <dbReference type="ChEBI" id="CHEBI:57783"/>
        <dbReference type="ChEBI" id="CHEBI:58349"/>
        <dbReference type="EC" id="1.18.1.2"/>
    </reaction>
</comment>
<accession>A0ABP7N969</accession>
<dbReference type="Proteomes" id="UP001501591">
    <property type="component" value="Unassembled WGS sequence"/>
</dbReference>
<dbReference type="EC" id="1.18.1.2" evidence="3"/>
<proteinExistence type="inferred from homology"/>
<dbReference type="InterPro" id="IPR055275">
    <property type="entry name" value="Ferredox_Rdtase"/>
</dbReference>
<dbReference type="SUPFAM" id="SSF51971">
    <property type="entry name" value="Nucleotide-binding domain"/>
    <property type="match status" value="2"/>
</dbReference>
<dbReference type="Gene3D" id="3.50.50.60">
    <property type="entry name" value="FAD/NAD(P)-binding domain"/>
    <property type="match status" value="1"/>
</dbReference>
<evidence type="ECO:0000256" key="4">
    <source>
        <dbReference type="ARBA" id="ARBA00022630"/>
    </source>
</evidence>
<dbReference type="Pfam" id="PF07992">
    <property type="entry name" value="Pyr_redox_2"/>
    <property type="match status" value="1"/>
</dbReference>
<evidence type="ECO:0000256" key="6">
    <source>
        <dbReference type="ARBA" id="ARBA00022857"/>
    </source>
</evidence>
<organism evidence="10 11">
    <name type="scientific">Microbacterium soli</name>
    <dbReference type="NCBI Taxonomy" id="446075"/>
    <lineage>
        <taxon>Bacteria</taxon>
        <taxon>Bacillati</taxon>
        <taxon>Actinomycetota</taxon>
        <taxon>Actinomycetes</taxon>
        <taxon>Micrococcales</taxon>
        <taxon>Microbacteriaceae</taxon>
        <taxon>Microbacterium</taxon>
    </lineage>
</organism>
<comment type="cofactor">
    <cofactor evidence="1">
        <name>FAD</name>
        <dbReference type="ChEBI" id="CHEBI:57692"/>
    </cofactor>
</comment>
<comment type="similarity">
    <text evidence="2">Belongs to the ferredoxin--NADP reductase type 1 family.</text>
</comment>
<dbReference type="EMBL" id="BAABCP010000001">
    <property type="protein sequence ID" value="GAA3940490.1"/>
    <property type="molecule type" value="Genomic_DNA"/>
</dbReference>
<name>A0ABP7N969_9MICO</name>
<keyword evidence="11" id="KW-1185">Reference proteome</keyword>
<gene>
    <name evidence="10" type="ORF">GCM10022383_17960</name>
</gene>
<dbReference type="RefSeq" id="WP_344819215.1">
    <property type="nucleotide sequence ID" value="NZ_BAABCP010000001.1"/>
</dbReference>
<dbReference type="InterPro" id="IPR021163">
    <property type="entry name" value="Ferredox_Rdtase_adrenod"/>
</dbReference>
<evidence type="ECO:0000259" key="9">
    <source>
        <dbReference type="Pfam" id="PF07992"/>
    </source>
</evidence>
<evidence type="ECO:0000256" key="7">
    <source>
        <dbReference type="ARBA" id="ARBA00023002"/>
    </source>
</evidence>
<keyword evidence="7" id="KW-0560">Oxidoreductase</keyword>
<dbReference type="PIRSF" id="PIRSF000362">
    <property type="entry name" value="FNR"/>
    <property type="match status" value="1"/>
</dbReference>
<dbReference type="PANTHER" id="PTHR48467">
    <property type="entry name" value="GLUTAMATE SYNTHASE 1 [NADH], CHLOROPLASTIC-LIKE"/>
    <property type="match status" value="1"/>
</dbReference>
<keyword evidence="6" id="KW-0521">NADP</keyword>
<evidence type="ECO:0000313" key="10">
    <source>
        <dbReference type="EMBL" id="GAA3940490.1"/>
    </source>
</evidence>
<evidence type="ECO:0000256" key="8">
    <source>
        <dbReference type="ARBA" id="ARBA00047776"/>
    </source>
</evidence>
<protein>
    <recommendedName>
        <fullName evidence="3">ferredoxin--NADP(+) reductase</fullName>
        <ecNumber evidence="3">1.18.1.2</ecNumber>
    </recommendedName>
</protein>